<organism evidence="1">
    <name type="scientific">hydrothermal vent metagenome</name>
    <dbReference type="NCBI Taxonomy" id="652676"/>
    <lineage>
        <taxon>unclassified sequences</taxon>
        <taxon>metagenomes</taxon>
        <taxon>ecological metagenomes</taxon>
    </lineage>
</organism>
<gene>
    <name evidence="1" type="ORF">MNBD_NITROSPINAE03-858</name>
</gene>
<dbReference type="EMBL" id="UOGB01000085">
    <property type="protein sequence ID" value="VAX17299.1"/>
    <property type="molecule type" value="Genomic_DNA"/>
</dbReference>
<evidence type="ECO:0000313" key="1">
    <source>
        <dbReference type="EMBL" id="VAX17299.1"/>
    </source>
</evidence>
<proteinExistence type="predicted"/>
<dbReference type="AlphaFoldDB" id="A0A3B1BGR9"/>
<reference evidence="1" key="1">
    <citation type="submission" date="2018-06" db="EMBL/GenBank/DDBJ databases">
        <authorList>
            <person name="Zhirakovskaya E."/>
        </authorList>
    </citation>
    <scope>NUCLEOTIDE SEQUENCE</scope>
</reference>
<sequence length="254" mass="29942">MIQRNRKKSSSKSGELIVSENHMKVTPDLFENALITGIHNRVGRLMKITLTDNAMSMISVREEGKLLKVRLSRIFALADNDVMSDLSDFISGRARSLPVKVRSFIDTQPVFRRRRERQAVKIIAAGAHYNLRIIARRLNKYYFDNRLNVRLTWGRRGRRARFRRSRSIQYGSYDYSLDLIRIHPALDSPRVPIEFVECVVYHEMLHKKLGVVKTINGRRRLHPPEFKKLEREYEGFEKAMDWEKKNFNKLLKDI</sequence>
<evidence type="ECO:0008006" key="2">
    <source>
        <dbReference type="Google" id="ProtNLM"/>
    </source>
</evidence>
<accession>A0A3B1BGR9</accession>
<name>A0A3B1BGR9_9ZZZZ</name>
<protein>
    <recommendedName>
        <fullName evidence="2">SprT-like domain-containing protein</fullName>
    </recommendedName>
</protein>